<dbReference type="GO" id="GO:0031071">
    <property type="term" value="F:cysteine desulfurase activity"/>
    <property type="evidence" value="ECO:0007669"/>
    <property type="project" value="UniProtKB-EC"/>
</dbReference>
<dbReference type="InterPro" id="IPR015424">
    <property type="entry name" value="PyrdxlP-dep_Trfase"/>
</dbReference>
<organism evidence="8 9">
    <name type="scientific">Paramagnetospirillum magnetotacticum MS-1</name>
    <dbReference type="NCBI Taxonomy" id="272627"/>
    <lineage>
        <taxon>Bacteria</taxon>
        <taxon>Pseudomonadati</taxon>
        <taxon>Pseudomonadota</taxon>
        <taxon>Alphaproteobacteria</taxon>
        <taxon>Rhodospirillales</taxon>
        <taxon>Magnetospirillaceae</taxon>
        <taxon>Paramagnetospirillum</taxon>
    </lineage>
</organism>
<comment type="caution">
    <text evidence="8">The sequence shown here is derived from an EMBL/GenBank/DDBJ whole genome shotgun (WGS) entry which is preliminary data.</text>
</comment>
<sequence>MSQTIRAAFPALSRPGFHYLDNAAMAQIPGLVSEAIASLNRVARSNVRRGLHEAALRADEAYDSARATVGRFLNAPAEEVVFTGGCTLALNMAAWGLGRKLGPGDEVALSRLEHHSACLPWMSLAEDRGFAIRWLPVTHEGRLDLDHLGAIVTPCCKVVAVTHASNVTGAVSDLPRLAEAAHGVGARLVVDGAQMVPHGRVDPRSLGADLYAFSGHKAYGPTGIGVLWGRAEVLQSMTPMVVGGGMVDAVGDDDVTWADPPHRFEAGTPPVAQAVGLAAALDWMMSLDGQEIHQQEAALTWHLLDGLGSMAGVKIVGPRGLEARVPVVSFTVEGCHPHDLAHLLAERGVAVRGGAHCARPLMAALGLEEGTLRASLAPYSDRSDVEALLVGLAEAVKVLR</sequence>
<protein>
    <recommendedName>
        <fullName evidence="3">cysteine desulfurase</fullName>
        <ecNumber evidence="3">2.8.1.7</ecNumber>
    </recommendedName>
</protein>
<dbReference type="AlphaFoldDB" id="A0A0C2V2T3"/>
<dbReference type="PANTHER" id="PTHR43586:SF8">
    <property type="entry name" value="CYSTEINE DESULFURASE 1, CHLOROPLASTIC"/>
    <property type="match status" value="1"/>
</dbReference>
<dbReference type="PANTHER" id="PTHR43586">
    <property type="entry name" value="CYSTEINE DESULFURASE"/>
    <property type="match status" value="1"/>
</dbReference>
<evidence type="ECO:0000256" key="6">
    <source>
        <dbReference type="ARBA" id="ARBA00050776"/>
    </source>
</evidence>
<evidence type="ECO:0000256" key="4">
    <source>
        <dbReference type="ARBA" id="ARBA00022679"/>
    </source>
</evidence>
<dbReference type="SUPFAM" id="SSF53383">
    <property type="entry name" value="PLP-dependent transferases"/>
    <property type="match status" value="1"/>
</dbReference>
<evidence type="ECO:0000256" key="2">
    <source>
        <dbReference type="ARBA" id="ARBA00010447"/>
    </source>
</evidence>
<dbReference type="InterPro" id="IPR000192">
    <property type="entry name" value="Aminotrans_V_dom"/>
</dbReference>
<dbReference type="InterPro" id="IPR010970">
    <property type="entry name" value="Cys_dSase_SufS"/>
</dbReference>
<gene>
    <name evidence="8" type="ORF">CCC_04167</name>
</gene>
<evidence type="ECO:0000256" key="3">
    <source>
        <dbReference type="ARBA" id="ARBA00012239"/>
    </source>
</evidence>
<dbReference type="CDD" id="cd06453">
    <property type="entry name" value="SufS_like"/>
    <property type="match status" value="1"/>
</dbReference>
<dbReference type="Pfam" id="PF00266">
    <property type="entry name" value="Aminotran_5"/>
    <property type="match status" value="1"/>
</dbReference>
<comment type="similarity">
    <text evidence="2">Belongs to the class-V pyridoxal-phosphate-dependent aminotransferase family. Csd subfamily.</text>
</comment>
<accession>A0A0C2V2T3</accession>
<reference evidence="8 9" key="1">
    <citation type="submission" date="2015-01" db="EMBL/GenBank/DDBJ databases">
        <title>Genome Sequence of Magnetospirillum magnetotacticum Strain MS-1.</title>
        <authorList>
            <person name="Marinov G.K."/>
            <person name="Smalley M.D."/>
            <person name="DeSalvo G."/>
        </authorList>
    </citation>
    <scope>NUCLEOTIDE SEQUENCE [LARGE SCALE GENOMIC DNA]</scope>
    <source>
        <strain evidence="8 9">MS-1</strain>
    </source>
</reference>
<keyword evidence="5" id="KW-0663">Pyridoxal phosphate</keyword>
<keyword evidence="4" id="KW-0808">Transferase</keyword>
<dbReference type="Proteomes" id="UP000031971">
    <property type="component" value="Unassembled WGS sequence"/>
</dbReference>
<dbReference type="EMBL" id="JXSL01000024">
    <property type="protein sequence ID" value="KIL99396.1"/>
    <property type="molecule type" value="Genomic_DNA"/>
</dbReference>
<evidence type="ECO:0000313" key="8">
    <source>
        <dbReference type="EMBL" id="KIL99396.1"/>
    </source>
</evidence>
<proteinExistence type="inferred from homology"/>
<keyword evidence="9" id="KW-1185">Reference proteome</keyword>
<dbReference type="STRING" id="272627.CCC_04167"/>
<comment type="catalytic activity">
    <reaction evidence="6">
        <text>(sulfur carrier)-H + L-cysteine = (sulfur carrier)-SH + L-alanine</text>
        <dbReference type="Rhea" id="RHEA:43892"/>
        <dbReference type="Rhea" id="RHEA-COMP:14737"/>
        <dbReference type="Rhea" id="RHEA-COMP:14739"/>
        <dbReference type="ChEBI" id="CHEBI:29917"/>
        <dbReference type="ChEBI" id="CHEBI:35235"/>
        <dbReference type="ChEBI" id="CHEBI:57972"/>
        <dbReference type="ChEBI" id="CHEBI:64428"/>
        <dbReference type="EC" id="2.8.1.7"/>
    </reaction>
</comment>
<dbReference type="RefSeq" id="WP_009869692.1">
    <property type="nucleotide sequence ID" value="NZ_JXSL01000024.1"/>
</dbReference>
<dbReference type="OrthoDB" id="9804366at2"/>
<name>A0A0C2V2T3_PARME</name>
<dbReference type="GO" id="GO:0006534">
    <property type="term" value="P:cysteine metabolic process"/>
    <property type="evidence" value="ECO:0007669"/>
    <property type="project" value="InterPro"/>
</dbReference>
<dbReference type="EC" id="2.8.1.7" evidence="3"/>
<dbReference type="Gene3D" id="3.90.1150.10">
    <property type="entry name" value="Aspartate Aminotransferase, domain 1"/>
    <property type="match status" value="1"/>
</dbReference>
<evidence type="ECO:0000259" key="7">
    <source>
        <dbReference type="Pfam" id="PF00266"/>
    </source>
</evidence>
<dbReference type="InterPro" id="IPR015421">
    <property type="entry name" value="PyrdxlP-dep_Trfase_major"/>
</dbReference>
<evidence type="ECO:0000256" key="1">
    <source>
        <dbReference type="ARBA" id="ARBA00001933"/>
    </source>
</evidence>
<dbReference type="Gene3D" id="3.40.640.10">
    <property type="entry name" value="Type I PLP-dependent aspartate aminotransferase-like (Major domain)"/>
    <property type="match status" value="1"/>
</dbReference>
<dbReference type="InterPro" id="IPR015422">
    <property type="entry name" value="PyrdxlP-dep_Trfase_small"/>
</dbReference>
<evidence type="ECO:0000313" key="9">
    <source>
        <dbReference type="Proteomes" id="UP000031971"/>
    </source>
</evidence>
<dbReference type="GO" id="GO:0030170">
    <property type="term" value="F:pyridoxal phosphate binding"/>
    <property type="evidence" value="ECO:0007669"/>
    <property type="project" value="InterPro"/>
</dbReference>
<feature type="domain" description="Aminotransferase class V" evidence="7">
    <location>
        <begin position="18"/>
        <end position="388"/>
    </location>
</feature>
<comment type="cofactor">
    <cofactor evidence="1">
        <name>pyridoxal 5'-phosphate</name>
        <dbReference type="ChEBI" id="CHEBI:597326"/>
    </cofactor>
</comment>
<evidence type="ECO:0000256" key="5">
    <source>
        <dbReference type="ARBA" id="ARBA00022898"/>
    </source>
</evidence>